<keyword evidence="4 5" id="KW-0472">Membrane</keyword>
<comment type="caution">
    <text evidence="7">The sequence shown here is derived from an EMBL/GenBank/DDBJ whole genome shotgun (WGS) entry which is preliminary data.</text>
</comment>
<dbReference type="GO" id="GO:0006508">
    <property type="term" value="P:proteolysis"/>
    <property type="evidence" value="ECO:0007669"/>
    <property type="project" value="UniProtKB-KW"/>
</dbReference>
<dbReference type="InterPro" id="IPR035952">
    <property type="entry name" value="Rhomboid-like_sf"/>
</dbReference>
<dbReference type="Proteomes" id="UP001223390">
    <property type="component" value="Unassembled WGS sequence"/>
</dbReference>
<dbReference type="PANTHER" id="PTHR43731">
    <property type="entry name" value="RHOMBOID PROTEASE"/>
    <property type="match status" value="1"/>
</dbReference>
<proteinExistence type="predicted"/>
<dbReference type="PANTHER" id="PTHR43731:SF9">
    <property type="entry name" value="SLR1461 PROTEIN"/>
    <property type="match status" value="1"/>
</dbReference>
<dbReference type="GO" id="GO:0008233">
    <property type="term" value="F:peptidase activity"/>
    <property type="evidence" value="ECO:0007669"/>
    <property type="project" value="UniProtKB-KW"/>
</dbReference>
<dbReference type="Pfam" id="PF01694">
    <property type="entry name" value="Rhomboid"/>
    <property type="match status" value="1"/>
</dbReference>
<reference evidence="7 8" key="1">
    <citation type="submission" date="2023-05" db="EMBL/GenBank/DDBJ databases">
        <title>Sequencing and Assembly of Streptomyces sp. NP73.</title>
        <authorList>
            <person name="Konwar A.N."/>
            <person name="Saikia K."/>
            <person name="Thakur D."/>
        </authorList>
    </citation>
    <scope>NUCLEOTIDE SEQUENCE [LARGE SCALE GENOMIC DNA]</scope>
    <source>
        <strain evidence="7 8">NP73</strain>
    </source>
</reference>
<dbReference type="RefSeq" id="WP_285345293.1">
    <property type="nucleotide sequence ID" value="NZ_JASITI010000043.1"/>
</dbReference>
<evidence type="ECO:0000256" key="1">
    <source>
        <dbReference type="ARBA" id="ARBA00004141"/>
    </source>
</evidence>
<dbReference type="EMBL" id="JASITI010000043">
    <property type="protein sequence ID" value="MDK9499406.1"/>
    <property type="molecule type" value="Genomic_DNA"/>
</dbReference>
<evidence type="ECO:0000256" key="2">
    <source>
        <dbReference type="ARBA" id="ARBA00022692"/>
    </source>
</evidence>
<keyword evidence="3 5" id="KW-1133">Transmembrane helix</keyword>
<accession>A0ABT7H0J2</accession>
<feature type="transmembrane region" description="Helical" evidence="5">
    <location>
        <begin position="121"/>
        <end position="138"/>
    </location>
</feature>
<feature type="domain" description="Peptidase S54 rhomboid" evidence="6">
    <location>
        <begin position="64"/>
        <end position="195"/>
    </location>
</feature>
<evidence type="ECO:0000259" key="6">
    <source>
        <dbReference type="Pfam" id="PF01694"/>
    </source>
</evidence>
<feature type="transmembrane region" description="Helical" evidence="5">
    <location>
        <begin position="147"/>
        <end position="168"/>
    </location>
</feature>
<feature type="transmembrane region" description="Helical" evidence="5">
    <location>
        <begin position="97"/>
        <end position="115"/>
    </location>
</feature>
<dbReference type="SUPFAM" id="SSF144091">
    <property type="entry name" value="Rhomboid-like"/>
    <property type="match status" value="1"/>
</dbReference>
<keyword evidence="2 5" id="KW-0812">Transmembrane</keyword>
<dbReference type="InterPro" id="IPR050925">
    <property type="entry name" value="Rhomboid_protease_S54"/>
</dbReference>
<organism evidence="7 8">
    <name type="scientific">Streptomyces katrae</name>
    <dbReference type="NCBI Taxonomy" id="68223"/>
    <lineage>
        <taxon>Bacteria</taxon>
        <taxon>Bacillati</taxon>
        <taxon>Actinomycetota</taxon>
        <taxon>Actinomycetes</taxon>
        <taxon>Kitasatosporales</taxon>
        <taxon>Streptomycetaceae</taxon>
        <taxon>Streptomyces</taxon>
    </lineage>
</organism>
<evidence type="ECO:0000256" key="4">
    <source>
        <dbReference type="ARBA" id="ARBA00023136"/>
    </source>
</evidence>
<feature type="transmembrane region" description="Helical" evidence="5">
    <location>
        <begin position="75"/>
        <end position="92"/>
    </location>
</feature>
<evidence type="ECO:0000256" key="3">
    <source>
        <dbReference type="ARBA" id="ARBA00022989"/>
    </source>
</evidence>
<gene>
    <name evidence="7" type="ORF">QEZ40_004827</name>
</gene>
<keyword evidence="7" id="KW-0645">Protease</keyword>
<dbReference type="Gene3D" id="1.20.1540.10">
    <property type="entry name" value="Rhomboid-like"/>
    <property type="match status" value="1"/>
</dbReference>
<name>A0ABT7H0J2_9ACTN</name>
<protein>
    <submittedName>
        <fullName evidence="7">Rhomboid family intramembrane serine protease</fullName>
        <ecNumber evidence="7">3.4.21.105</ecNumber>
    </submittedName>
</protein>
<evidence type="ECO:0000256" key="5">
    <source>
        <dbReference type="SAM" id="Phobius"/>
    </source>
</evidence>
<keyword evidence="7" id="KW-0378">Hydrolase</keyword>
<feature type="transmembrane region" description="Helical" evidence="5">
    <location>
        <begin position="174"/>
        <end position="193"/>
    </location>
</feature>
<sequence length="201" mass="21201">MSTTTTAAEPAWSRTDRAKAAAQLMLGWVALLWLIEAVDHATGHALDAYGIAARETDGLTGIPLAPFLHYGFDHVWANSLPLLVLGFVTALSGIRRFLVVCTLVVLADGLGIWLISPAHSVTAGASGLIYGLFGYLLVRGFVERKVLGILVGVAVAAYYGGGMFVGLLPLDPAISWQGHLCGLAAGIATALYYRRPVRAAL</sequence>
<evidence type="ECO:0000313" key="7">
    <source>
        <dbReference type="EMBL" id="MDK9499406.1"/>
    </source>
</evidence>
<feature type="transmembrane region" description="Helical" evidence="5">
    <location>
        <begin position="20"/>
        <end position="38"/>
    </location>
</feature>
<dbReference type="EC" id="3.4.21.105" evidence="7"/>
<evidence type="ECO:0000313" key="8">
    <source>
        <dbReference type="Proteomes" id="UP001223390"/>
    </source>
</evidence>
<comment type="subcellular location">
    <subcellularLocation>
        <location evidence="1">Membrane</location>
        <topology evidence="1">Multi-pass membrane protein</topology>
    </subcellularLocation>
</comment>
<dbReference type="InterPro" id="IPR022764">
    <property type="entry name" value="Peptidase_S54_rhomboid_dom"/>
</dbReference>
<keyword evidence="8" id="KW-1185">Reference proteome</keyword>